<accession>A0A5F8AS48</accession>
<dbReference type="Bgee" id="ENSMMUG00000062866">
    <property type="expression patterns" value="Expressed in lung and 3 other cell types or tissues"/>
</dbReference>
<dbReference type="Proteomes" id="UP000006718">
    <property type="component" value="Chromosome 19"/>
</dbReference>
<sequence length="115" mass="12897">MKTQKTPYSQDNSFLFFFFFLRQSLTLSPRQECSGMISAHCNLCLPGSSNAPASASQVAGITGICHHARLIFCIFSRGKVSPCWPGFSRTPDLKRSTCLGLPKCWDYRHEPRHLA</sequence>
<dbReference type="PANTHER" id="PTHR12138:SF135">
    <property type="entry name" value="SAM DOMAIN-CONTAINING PROTEIN"/>
    <property type="match status" value="1"/>
</dbReference>
<name>A0A5F8AS48_MACMU</name>
<dbReference type="OMA" id="CKNHIFF"/>
<dbReference type="PRINTS" id="PR02045">
    <property type="entry name" value="F138DOMAIN"/>
</dbReference>
<reference evidence="2" key="1">
    <citation type="journal article" date="2007" name="Science">
        <title>Evolutionary and biomedical insights from the rhesus macaque genome.</title>
        <authorList>
            <person name="Gibbs R.A."/>
            <person name="Rogers J."/>
            <person name="Katze M.G."/>
            <person name="Bumgarner R."/>
            <person name="Weinstock G.M."/>
            <person name="Mardis E.R."/>
            <person name="Remington K.A."/>
            <person name="Strausberg R.L."/>
            <person name="Venter J.C."/>
            <person name="Wilson R.K."/>
            <person name="Batzer M.A."/>
            <person name="Bustamante C.D."/>
            <person name="Eichler E.E."/>
            <person name="Hahn M.W."/>
            <person name="Hardison R.C."/>
            <person name="Makova K.D."/>
            <person name="Miller W."/>
            <person name="Milosavljevic A."/>
            <person name="Palermo R.E."/>
            <person name="Siepel A."/>
            <person name="Sikela J.M."/>
            <person name="Attaway T."/>
            <person name="Bell S."/>
            <person name="Bernard K.E."/>
            <person name="Buhay C.J."/>
            <person name="Chandrabose M.N."/>
            <person name="Dao M."/>
            <person name="Davis C."/>
            <person name="Delehaunty K.D."/>
            <person name="Ding Y."/>
            <person name="Dinh H.H."/>
            <person name="Dugan-Rocha S."/>
            <person name="Fulton L.A."/>
            <person name="Gabisi R.A."/>
            <person name="Garner T.T."/>
            <person name="Godfrey J."/>
            <person name="Hawes A.C."/>
            <person name="Hernandez J."/>
            <person name="Hines S."/>
            <person name="Holder M."/>
            <person name="Hume J."/>
            <person name="Jhangiani S.N."/>
            <person name="Joshi V."/>
            <person name="Khan Z.M."/>
            <person name="Kirkness E.F."/>
            <person name="Cree A."/>
            <person name="Fowler R.G."/>
            <person name="Lee S."/>
            <person name="Lewis L.R."/>
            <person name="Li Z."/>
            <person name="Liu Y.-S."/>
            <person name="Moore S.M."/>
            <person name="Muzny D."/>
            <person name="Nazareth L.V."/>
            <person name="Ngo D.N."/>
            <person name="Okwuonu G.O."/>
            <person name="Pai G."/>
            <person name="Parker D."/>
            <person name="Paul H.A."/>
            <person name="Pfannkoch C."/>
            <person name="Pohl C.S."/>
            <person name="Rogers Y.-H.C."/>
            <person name="Ruiz S.J."/>
            <person name="Sabo A."/>
            <person name="Santibanez J."/>
            <person name="Schneider B.W."/>
            <person name="Smith S.M."/>
            <person name="Sodergren E."/>
            <person name="Svatek A.F."/>
            <person name="Utterback T.R."/>
            <person name="Vattathil S."/>
            <person name="Warren W."/>
            <person name="White C.S."/>
            <person name="Chinwalla A.T."/>
            <person name="Feng Y."/>
            <person name="Halpern A.L."/>
            <person name="Hillier L.W."/>
            <person name="Huang X."/>
            <person name="Minx P."/>
            <person name="Nelson J.O."/>
            <person name="Pepin K.H."/>
            <person name="Qin X."/>
            <person name="Sutton G.G."/>
            <person name="Venter E."/>
            <person name="Walenz B.P."/>
            <person name="Wallis J.W."/>
            <person name="Worley K.C."/>
            <person name="Yang S.-P."/>
            <person name="Jones S.M."/>
            <person name="Marra M.A."/>
            <person name="Rocchi M."/>
            <person name="Schein J.E."/>
            <person name="Baertsch R."/>
            <person name="Clarke L."/>
            <person name="Csuros M."/>
            <person name="Glasscock J."/>
            <person name="Harris R.A."/>
            <person name="Havlak P."/>
            <person name="Jackson A.R."/>
            <person name="Jiang H."/>
            <person name="Liu Y."/>
            <person name="Messina D.N."/>
            <person name="Shen Y."/>
            <person name="Song H.X.-Z."/>
            <person name="Wylie T."/>
            <person name="Zhang L."/>
            <person name="Birney E."/>
            <person name="Han K."/>
            <person name="Konkel M.K."/>
            <person name="Lee J."/>
            <person name="Smit A.F.A."/>
            <person name="Ullmer B."/>
            <person name="Wang H."/>
            <person name="Xing J."/>
            <person name="Burhans R."/>
            <person name="Cheng Z."/>
            <person name="Karro J.E."/>
            <person name="Ma J."/>
            <person name="Raney B."/>
            <person name="She X."/>
            <person name="Cox M.J."/>
            <person name="Demuth J.P."/>
            <person name="Dumas L.J."/>
            <person name="Han S.-G."/>
            <person name="Hopkins J."/>
            <person name="Karimpour-Fard A."/>
            <person name="Kim Y.H."/>
            <person name="Pollack J.R."/>
            <person name="Vinar T."/>
            <person name="Addo-Quaye C."/>
            <person name="Degenhardt J."/>
            <person name="Denby A."/>
            <person name="Hubisz M.J."/>
            <person name="Indap A."/>
            <person name="Kosiol C."/>
            <person name="Lahn B.T."/>
            <person name="Lawson H.A."/>
            <person name="Marklein A."/>
            <person name="Nielsen R."/>
            <person name="Vallender E.J."/>
            <person name="Clark A.G."/>
            <person name="Ferguson B."/>
            <person name="Hernandez R.D."/>
            <person name="Hirani K."/>
            <person name="Kehrer-Sawatzki H."/>
            <person name="Kolb J."/>
            <person name="Patil S."/>
            <person name="Pu L.-L."/>
            <person name="Ren Y."/>
            <person name="Smith D.G."/>
            <person name="Wheeler D.A."/>
            <person name="Schenck I."/>
            <person name="Ball E.V."/>
            <person name="Chen R."/>
            <person name="Cooper D.N."/>
            <person name="Giardine B."/>
            <person name="Hsu F."/>
            <person name="Kent W.J."/>
            <person name="Lesk A."/>
            <person name="Nelson D.L."/>
            <person name="O'brien W.E."/>
            <person name="Pruefer K."/>
            <person name="Stenson P.D."/>
            <person name="Wallace J.C."/>
            <person name="Ke H."/>
            <person name="Liu X.-M."/>
            <person name="Wang P."/>
            <person name="Xiang A.P."/>
            <person name="Yang F."/>
            <person name="Barber G.P."/>
            <person name="Haussler D."/>
            <person name="Karolchik D."/>
            <person name="Kern A.D."/>
            <person name="Kuhn R.M."/>
            <person name="Smith K.E."/>
            <person name="Zwieg A.S."/>
        </authorList>
    </citation>
    <scope>NUCLEOTIDE SEQUENCE [LARGE SCALE GENOMIC DNA]</scope>
    <source>
        <strain evidence="2">17573</strain>
    </source>
</reference>
<evidence type="ECO:0000313" key="1">
    <source>
        <dbReference type="Ensembl" id="ENSMMUP00000080667.1"/>
    </source>
</evidence>
<dbReference type="PANTHER" id="PTHR12138">
    <property type="entry name" value="PRIMATE-EXPANDED PROTEIN FAMILY"/>
    <property type="match status" value="1"/>
</dbReference>
<keyword evidence="2" id="KW-1185">Reference proteome</keyword>
<evidence type="ECO:0000313" key="2">
    <source>
        <dbReference type="Proteomes" id="UP000006718"/>
    </source>
</evidence>
<proteinExistence type="predicted"/>
<dbReference type="AlphaFoldDB" id="A0A5F8AS48"/>
<reference evidence="1" key="2">
    <citation type="submission" date="2019-01" db="EMBL/GenBank/DDBJ databases">
        <authorList>
            <person name="Graves T."/>
            <person name="Eichler E.E."/>
            <person name="Wilson R.K."/>
        </authorList>
    </citation>
    <scope>NUCLEOTIDE SEQUENCE [LARGE SCALE GENOMIC DNA]</scope>
    <source>
        <strain evidence="1">17573</strain>
    </source>
</reference>
<organism evidence="1 2">
    <name type="scientific">Macaca mulatta</name>
    <name type="common">Rhesus macaque</name>
    <dbReference type="NCBI Taxonomy" id="9544"/>
    <lineage>
        <taxon>Eukaryota</taxon>
        <taxon>Metazoa</taxon>
        <taxon>Chordata</taxon>
        <taxon>Craniata</taxon>
        <taxon>Vertebrata</taxon>
        <taxon>Euteleostomi</taxon>
        <taxon>Mammalia</taxon>
        <taxon>Eutheria</taxon>
        <taxon>Euarchontoglires</taxon>
        <taxon>Primates</taxon>
        <taxon>Haplorrhini</taxon>
        <taxon>Catarrhini</taxon>
        <taxon>Cercopithecidae</taxon>
        <taxon>Cercopithecinae</taxon>
        <taxon>Macaca</taxon>
    </lineage>
</organism>
<dbReference type="Ensembl" id="ENSMMUT00000083915.1">
    <property type="protein sequence ID" value="ENSMMUP00000080667.1"/>
    <property type="gene ID" value="ENSMMUG00000062866.1"/>
</dbReference>
<reference evidence="1" key="4">
    <citation type="submission" date="2025-09" db="UniProtKB">
        <authorList>
            <consortium name="Ensembl"/>
        </authorList>
    </citation>
    <scope>IDENTIFICATION</scope>
    <source>
        <strain evidence="1">17573</strain>
    </source>
</reference>
<dbReference type="InParanoid" id="A0A5F8AS48"/>
<reference evidence="1" key="3">
    <citation type="submission" date="2025-08" db="UniProtKB">
        <authorList>
            <consortium name="Ensembl"/>
        </authorList>
    </citation>
    <scope>IDENTIFICATION</scope>
    <source>
        <strain evidence="1">17573</strain>
    </source>
</reference>
<dbReference type="GeneTree" id="ENSGT00940000166898"/>
<protein>
    <submittedName>
        <fullName evidence="1">Uncharacterized protein</fullName>
    </submittedName>
</protein>
<dbReference type="VEuPathDB" id="HostDB:ENSMMUG00000062866"/>